<feature type="region of interest" description="Disordered" evidence="1">
    <location>
        <begin position="643"/>
        <end position="679"/>
    </location>
</feature>
<comment type="caution">
    <text evidence="2">The sequence shown here is derived from an EMBL/GenBank/DDBJ whole genome shotgun (WGS) entry which is preliminary data.</text>
</comment>
<keyword evidence="3" id="KW-1185">Reference proteome</keyword>
<reference evidence="2 3" key="1">
    <citation type="journal article" date="2021" name="Elife">
        <title>Chloroplast acquisition without the gene transfer in kleptoplastic sea slugs, Plakobranchus ocellatus.</title>
        <authorList>
            <person name="Maeda T."/>
            <person name="Takahashi S."/>
            <person name="Yoshida T."/>
            <person name="Shimamura S."/>
            <person name="Takaki Y."/>
            <person name="Nagai Y."/>
            <person name="Toyoda A."/>
            <person name="Suzuki Y."/>
            <person name="Arimoto A."/>
            <person name="Ishii H."/>
            <person name="Satoh N."/>
            <person name="Nishiyama T."/>
            <person name="Hasebe M."/>
            <person name="Maruyama T."/>
            <person name="Minagawa J."/>
            <person name="Obokata J."/>
            <person name="Shigenobu S."/>
        </authorList>
    </citation>
    <scope>NUCLEOTIDE SEQUENCE [LARGE SCALE GENOMIC DNA]</scope>
</reference>
<sequence length="833" mass="92107">MENKPRPLLQHRIRQELYPELEPGPPDKFIQSAQEFLADAYTGRDVTRPRDLYTFLSLGRVPTNLRSRDRQRLKSRSVNTDARRVTFGLEEVIPRRNSFEGIPDAYYKFDIENLGLEPLPPMQAPEADLCLKRRGQVNLSTTYIFAPTERLDETLKYNKKVVLPKIKTSESEREEIVPPSVLTLDSVHNVESLHDKKYQVVNVLSPKNKLNMDQGNHLFGVRPECVFINAQLGNRNPLLRDHAKADSNVPRVVPGLHDLRDYAGYPKEYWKLRSEKITQPADLEADMIDRDLYRLRQLSTLKLNSVEKTFPVKNDPFRKWRGKGGEPLFSPNQQRVPHRRRRQRYGPTSLSDLASKTRNTQQLHPPLAVTVTPLRISAGDAIAEEEEEEGEVDEVGGCEALRPQKTKLSAPQGAGAVPNVNINIGELVQADTTVTSITATGGDQTPQAIVEDSLGTYRKLQENRERDEGSHGLGKLTLQRQFDIKKRREQNKKMLKTSVVSVELDSLTSLNTSRRNQLLQARLPGLGGQASNKDADHQQDVADVPNDALSVDASEQTQTQSSRSETQPLQSKQSGQQTQKPIASVMSLNFNPPADFTTPPSYPDALYPVPGGGMGGGHHHGIEHPAILSDSNTPYHRITYPSPTESRGELAGGGRNTSINIPTGTNGDNNTKNSNNSSSRLRALRLEVFGERREDGERAAVRKGRTSFHPDMPAYRLDLQNYPPINPRQTCQEVSSRRSQSAGGGGGTGLLGGVLTSDSQHQSPCCSRHAVRHAPNSAKLLGLGHTPGSTGIGNTGPARRTGSAGPTVEIRFGEQGEVILTSSREAKGNRSSR</sequence>
<feature type="compositionally biased region" description="Polar residues" evidence="1">
    <location>
        <begin position="729"/>
        <end position="741"/>
    </location>
</feature>
<feature type="compositionally biased region" description="Low complexity" evidence="1">
    <location>
        <begin position="554"/>
        <end position="567"/>
    </location>
</feature>
<protein>
    <submittedName>
        <fullName evidence="2">Uncharacterized protein</fullName>
    </submittedName>
</protein>
<feature type="region of interest" description="Disordered" evidence="1">
    <location>
        <begin position="321"/>
        <end position="361"/>
    </location>
</feature>
<gene>
    <name evidence="2" type="ORF">PoB_002822500</name>
</gene>
<feature type="region of interest" description="Disordered" evidence="1">
    <location>
        <begin position="551"/>
        <end position="580"/>
    </location>
</feature>
<evidence type="ECO:0000313" key="2">
    <source>
        <dbReference type="EMBL" id="GFO01720.1"/>
    </source>
</evidence>
<feature type="compositionally biased region" description="Gly residues" evidence="1">
    <location>
        <begin position="742"/>
        <end position="751"/>
    </location>
</feature>
<dbReference type="Proteomes" id="UP000735302">
    <property type="component" value="Unassembled WGS sequence"/>
</dbReference>
<proteinExistence type="predicted"/>
<organism evidence="2 3">
    <name type="scientific">Plakobranchus ocellatus</name>
    <dbReference type="NCBI Taxonomy" id="259542"/>
    <lineage>
        <taxon>Eukaryota</taxon>
        <taxon>Metazoa</taxon>
        <taxon>Spiralia</taxon>
        <taxon>Lophotrochozoa</taxon>
        <taxon>Mollusca</taxon>
        <taxon>Gastropoda</taxon>
        <taxon>Heterobranchia</taxon>
        <taxon>Euthyneura</taxon>
        <taxon>Panpulmonata</taxon>
        <taxon>Sacoglossa</taxon>
        <taxon>Placobranchoidea</taxon>
        <taxon>Plakobranchidae</taxon>
        <taxon>Plakobranchus</taxon>
    </lineage>
</organism>
<feature type="compositionally biased region" description="Polar residues" evidence="1">
    <location>
        <begin position="346"/>
        <end position="361"/>
    </location>
</feature>
<evidence type="ECO:0000256" key="1">
    <source>
        <dbReference type="SAM" id="MobiDB-lite"/>
    </source>
</evidence>
<dbReference type="EMBL" id="BLXT01003538">
    <property type="protein sequence ID" value="GFO01720.1"/>
    <property type="molecule type" value="Genomic_DNA"/>
</dbReference>
<feature type="region of interest" description="Disordered" evidence="1">
    <location>
        <begin position="788"/>
        <end position="808"/>
    </location>
</feature>
<name>A0AAV4A0Q1_9GAST</name>
<feature type="compositionally biased region" description="Low complexity" evidence="1">
    <location>
        <begin position="663"/>
        <end position="679"/>
    </location>
</feature>
<dbReference type="AlphaFoldDB" id="A0AAV4A0Q1"/>
<feature type="region of interest" description="Disordered" evidence="1">
    <location>
        <begin position="729"/>
        <end position="751"/>
    </location>
</feature>
<accession>A0AAV4A0Q1</accession>
<feature type="compositionally biased region" description="Polar residues" evidence="1">
    <location>
        <begin position="568"/>
        <end position="580"/>
    </location>
</feature>
<evidence type="ECO:0000313" key="3">
    <source>
        <dbReference type="Proteomes" id="UP000735302"/>
    </source>
</evidence>